<dbReference type="RefSeq" id="WP_181054601.1">
    <property type="nucleotide sequence ID" value="NZ_JACDXJ010000002.1"/>
</dbReference>
<comment type="caution">
    <text evidence="1">The sequence shown here is derived from an EMBL/GenBank/DDBJ whole genome shotgun (WGS) entry which is preliminary data.</text>
</comment>
<name>A0A838BUU2_9HYPH</name>
<reference evidence="1 2" key="1">
    <citation type="submission" date="2020-07" db="EMBL/GenBank/DDBJ databases">
        <title>Draft genome and description of Microvirga mediterraneensis Marseille-Q2068 sp. nov.</title>
        <authorList>
            <person name="Boxberger M."/>
        </authorList>
    </citation>
    <scope>NUCLEOTIDE SEQUENCE [LARGE SCALE GENOMIC DNA]</scope>
    <source>
        <strain evidence="1 2">Marseille-Q2068</strain>
    </source>
</reference>
<proteinExistence type="predicted"/>
<sequence length="118" mass="13378">MLEYAYDVSVVSDSRLEVMAVAKQERETLARVFLSLRWFDDELVGDRDGGSIYRIAFEVAGAWDSFTEDQARLARAIGGRLTISVKDRDDIDGIRDAVETYLLQFPMPQTLAQWQGRG</sequence>
<dbReference type="AlphaFoldDB" id="A0A838BUU2"/>
<accession>A0A838BUU2</accession>
<gene>
    <name evidence="1" type="ORF">H0S73_23280</name>
</gene>
<dbReference type="EMBL" id="JACDXJ010000002">
    <property type="protein sequence ID" value="MBA1159020.1"/>
    <property type="molecule type" value="Genomic_DNA"/>
</dbReference>
<organism evidence="1 2">
    <name type="scientific">Microvirga mediterraneensis</name>
    <dbReference type="NCBI Taxonomy" id="2754695"/>
    <lineage>
        <taxon>Bacteria</taxon>
        <taxon>Pseudomonadati</taxon>
        <taxon>Pseudomonadota</taxon>
        <taxon>Alphaproteobacteria</taxon>
        <taxon>Hyphomicrobiales</taxon>
        <taxon>Methylobacteriaceae</taxon>
        <taxon>Microvirga</taxon>
    </lineage>
</organism>
<keyword evidence="2" id="KW-1185">Reference proteome</keyword>
<evidence type="ECO:0000313" key="1">
    <source>
        <dbReference type="EMBL" id="MBA1159020.1"/>
    </source>
</evidence>
<evidence type="ECO:0000313" key="2">
    <source>
        <dbReference type="Proteomes" id="UP000572984"/>
    </source>
</evidence>
<protein>
    <submittedName>
        <fullName evidence="1">Uncharacterized protein</fullName>
    </submittedName>
</protein>
<dbReference type="Proteomes" id="UP000572984">
    <property type="component" value="Unassembled WGS sequence"/>
</dbReference>